<keyword evidence="2" id="KW-1185">Reference proteome</keyword>
<comment type="caution">
    <text evidence="1">The sequence shown here is derived from an EMBL/GenBank/DDBJ whole genome shotgun (WGS) entry which is preliminary data.</text>
</comment>
<proteinExistence type="predicted"/>
<reference evidence="1 2" key="2">
    <citation type="journal article" date="2022" name="Mol. Ecol. Resour.">
        <title>The genomes of chicory, endive, great burdock and yacon provide insights into Asteraceae paleo-polyploidization history and plant inulin production.</title>
        <authorList>
            <person name="Fan W."/>
            <person name="Wang S."/>
            <person name="Wang H."/>
            <person name="Wang A."/>
            <person name="Jiang F."/>
            <person name="Liu H."/>
            <person name="Zhao H."/>
            <person name="Xu D."/>
            <person name="Zhang Y."/>
        </authorList>
    </citation>
    <scope>NUCLEOTIDE SEQUENCE [LARGE SCALE GENOMIC DNA]</scope>
    <source>
        <strain evidence="2">cv. Yunnan</strain>
        <tissue evidence="1">Leaves</tissue>
    </source>
</reference>
<dbReference type="EMBL" id="CM042021">
    <property type="protein sequence ID" value="KAI3818495.1"/>
    <property type="molecule type" value="Genomic_DNA"/>
</dbReference>
<evidence type="ECO:0000313" key="1">
    <source>
        <dbReference type="EMBL" id="KAI3818495.1"/>
    </source>
</evidence>
<evidence type="ECO:0000313" key="2">
    <source>
        <dbReference type="Proteomes" id="UP001056120"/>
    </source>
</evidence>
<protein>
    <submittedName>
        <fullName evidence="1">Uncharacterized protein</fullName>
    </submittedName>
</protein>
<name>A0ACB9JG10_9ASTR</name>
<gene>
    <name evidence="1" type="ORF">L1987_12304</name>
</gene>
<accession>A0ACB9JG10</accession>
<organism evidence="1 2">
    <name type="scientific">Smallanthus sonchifolius</name>
    <dbReference type="NCBI Taxonomy" id="185202"/>
    <lineage>
        <taxon>Eukaryota</taxon>
        <taxon>Viridiplantae</taxon>
        <taxon>Streptophyta</taxon>
        <taxon>Embryophyta</taxon>
        <taxon>Tracheophyta</taxon>
        <taxon>Spermatophyta</taxon>
        <taxon>Magnoliopsida</taxon>
        <taxon>eudicotyledons</taxon>
        <taxon>Gunneridae</taxon>
        <taxon>Pentapetalae</taxon>
        <taxon>asterids</taxon>
        <taxon>campanulids</taxon>
        <taxon>Asterales</taxon>
        <taxon>Asteraceae</taxon>
        <taxon>Asteroideae</taxon>
        <taxon>Heliantheae alliance</taxon>
        <taxon>Millerieae</taxon>
        <taxon>Smallanthus</taxon>
    </lineage>
</organism>
<dbReference type="Proteomes" id="UP001056120">
    <property type="component" value="Linkage Group LG04"/>
</dbReference>
<sequence length="83" mass="9487">MHNVQIVTTGLTFKASCTDGCCNLCVWPDLCFDGGKGSMRPLFLHLSFHWHLLFHFLPPRLDEIGRDRLISMRGEAGRRSKNQ</sequence>
<reference evidence="2" key="1">
    <citation type="journal article" date="2022" name="Mol. Ecol. Resour.">
        <title>The genomes of chicory, endive, great burdock and yacon provide insights into Asteraceae palaeo-polyploidization history and plant inulin production.</title>
        <authorList>
            <person name="Fan W."/>
            <person name="Wang S."/>
            <person name="Wang H."/>
            <person name="Wang A."/>
            <person name="Jiang F."/>
            <person name="Liu H."/>
            <person name="Zhao H."/>
            <person name="Xu D."/>
            <person name="Zhang Y."/>
        </authorList>
    </citation>
    <scope>NUCLEOTIDE SEQUENCE [LARGE SCALE GENOMIC DNA]</scope>
    <source>
        <strain evidence="2">cv. Yunnan</strain>
    </source>
</reference>